<reference evidence="2" key="1">
    <citation type="journal article" date="2012" name="BMC Genomics">
        <title>Genome sequence of the necrotrophic fungus Penicillium digitatum, the main postharvest pathogen of citrus.</title>
        <authorList>
            <person name="Marcet-Houben M."/>
            <person name="Ballester A.-R."/>
            <person name="de la Fuente B."/>
            <person name="Harries E."/>
            <person name="Marcos J.F."/>
            <person name="Gonzalez-Candelas L."/>
            <person name="Gabaldon T."/>
        </authorList>
    </citation>
    <scope>NUCLEOTIDE SEQUENCE [LARGE SCALE GENOMIC DNA]</scope>
    <source>
        <strain evidence="2">Pd1 / CECT 20795</strain>
    </source>
</reference>
<dbReference type="KEGG" id="pdp:PDIP_62410"/>
<dbReference type="HOGENOM" id="CLU_3384966_0_0_1"/>
<protein>
    <submittedName>
        <fullName evidence="1">Uncharacterized protein</fullName>
    </submittedName>
</protein>
<gene>
    <name evidence="1" type="ORF">PDIP_62410</name>
</gene>
<evidence type="ECO:0000313" key="1">
    <source>
        <dbReference type="EMBL" id="EKV09909.1"/>
    </source>
</evidence>
<dbReference type="OrthoDB" id="4985585at2759"/>
<dbReference type="InterPro" id="IPR014710">
    <property type="entry name" value="RmlC-like_jellyroll"/>
</dbReference>
<dbReference type="Proteomes" id="UP000009886">
    <property type="component" value="Unassembled WGS sequence"/>
</dbReference>
<proteinExistence type="predicted"/>
<sequence length="33" mass="3698">MDFFFPKGTKITFTTDDHGLAFCVGTPVTRAEF</sequence>
<evidence type="ECO:0000313" key="2">
    <source>
        <dbReference type="Proteomes" id="UP000009886"/>
    </source>
</evidence>
<organism evidence="1 2">
    <name type="scientific">Penicillium digitatum (strain Pd1 / CECT 20795)</name>
    <name type="common">Green mold</name>
    <dbReference type="NCBI Taxonomy" id="1170230"/>
    <lineage>
        <taxon>Eukaryota</taxon>
        <taxon>Fungi</taxon>
        <taxon>Dikarya</taxon>
        <taxon>Ascomycota</taxon>
        <taxon>Pezizomycotina</taxon>
        <taxon>Eurotiomycetes</taxon>
        <taxon>Eurotiomycetidae</taxon>
        <taxon>Eurotiales</taxon>
        <taxon>Aspergillaceae</taxon>
        <taxon>Penicillium</taxon>
    </lineage>
</organism>
<dbReference type="Gene3D" id="2.60.120.10">
    <property type="entry name" value="Jelly Rolls"/>
    <property type="match status" value="1"/>
</dbReference>
<accession>K9FL10</accession>
<dbReference type="AlphaFoldDB" id="K9FL10"/>
<dbReference type="VEuPathDB" id="FungiDB:PDIP_62410"/>
<comment type="caution">
    <text evidence="1">The sequence shown here is derived from an EMBL/GenBank/DDBJ whole genome shotgun (WGS) entry which is preliminary data.</text>
</comment>
<dbReference type="EMBL" id="AKCU01000420">
    <property type="protein sequence ID" value="EKV09909.1"/>
    <property type="molecule type" value="Genomic_DNA"/>
</dbReference>
<name>K9FL10_PEND1</name>